<dbReference type="PANTHER" id="PTHR33054">
    <property type="entry name" value="CCHC-TYPE DOMAIN-CONTAINING PROTEIN"/>
    <property type="match status" value="1"/>
</dbReference>
<gene>
    <name evidence="3" type="ORF">CFOL_v3_25234</name>
</gene>
<dbReference type="InterPro" id="IPR001878">
    <property type="entry name" value="Znf_CCHC"/>
</dbReference>
<evidence type="ECO:0000313" key="3">
    <source>
        <dbReference type="EMBL" id="GAV81781.1"/>
    </source>
</evidence>
<keyword evidence="1" id="KW-0479">Metal-binding</keyword>
<feature type="domain" description="CCHC-type" evidence="2">
    <location>
        <begin position="155"/>
        <end position="169"/>
    </location>
</feature>
<dbReference type="SUPFAM" id="SSF57756">
    <property type="entry name" value="Retrovirus zinc finger-like domains"/>
    <property type="match status" value="1"/>
</dbReference>
<feature type="non-terminal residue" evidence="3">
    <location>
        <position position="187"/>
    </location>
</feature>
<protein>
    <submittedName>
        <fullName evidence="3">Zf-CCHC domain-containing protein</fullName>
    </submittedName>
</protein>
<dbReference type="EMBL" id="BDDD01002488">
    <property type="protein sequence ID" value="GAV81781.1"/>
    <property type="molecule type" value="Genomic_DNA"/>
</dbReference>
<comment type="caution">
    <text evidence="3">The sequence shown here is derived from an EMBL/GenBank/DDBJ whole genome shotgun (WGS) entry which is preliminary data.</text>
</comment>
<evidence type="ECO:0000256" key="1">
    <source>
        <dbReference type="PROSITE-ProRule" id="PRU00047"/>
    </source>
</evidence>
<evidence type="ECO:0000259" key="2">
    <source>
        <dbReference type="PROSITE" id="PS50158"/>
    </source>
</evidence>
<dbReference type="AlphaFoldDB" id="A0A1Q3CNU7"/>
<dbReference type="Proteomes" id="UP000187406">
    <property type="component" value="Unassembled WGS sequence"/>
</dbReference>
<keyword evidence="4" id="KW-1185">Reference proteome</keyword>
<name>A0A1Q3CNU7_CEPFO</name>
<dbReference type="Pfam" id="PF00098">
    <property type="entry name" value="zf-CCHC"/>
    <property type="match status" value="1"/>
</dbReference>
<dbReference type="OrthoDB" id="1735266at2759"/>
<feature type="non-terminal residue" evidence="3">
    <location>
        <position position="1"/>
    </location>
</feature>
<reference evidence="4" key="1">
    <citation type="submission" date="2016-04" db="EMBL/GenBank/DDBJ databases">
        <title>Cephalotus genome sequencing.</title>
        <authorList>
            <person name="Fukushima K."/>
            <person name="Hasebe M."/>
            <person name="Fang X."/>
        </authorList>
    </citation>
    <scope>NUCLEOTIDE SEQUENCE [LARGE SCALE GENOMIC DNA]</scope>
    <source>
        <strain evidence="4">cv. St1</strain>
    </source>
</reference>
<keyword evidence="1" id="KW-0862">Zinc</keyword>
<proteinExistence type="predicted"/>
<dbReference type="Pfam" id="PF22909">
    <property type="entry name" value="Caulimovir_coat_dom"/>
    <property type="match status" value="1"/>
</dbReference>
<dbReference type="Gene3D" id="4.10.60.10">
    <property type="entry name" value="Zinc finger, CCHC-type"/>
    <property type="match status" value="1"/>
</dbReference>
<organism evidence="3 4">
    <name type="scientific">Cephalotus follicularis</name>
    <name type="common">Albany pitcher plant</name>
    <dbReference type="NCBI Taxonomy" id="3775"/>
    <lineage>
        <taxon>Eukaryota</taxon>
        <taxon>Viridiplantae</taxon>
        <taxon>Streptophyta</taxon>
        <taxon>Embryophyta</taxon>
        <taxon>Tracheophyta</taxon>
        <taxon>Spermatophyta</taxon>
        <taxon>Magnoliopsida</taxon>
        <taxon>eudicotyledons</taxon>
        <taxon>Gunneridae</taxon>
        <taxon>Pentapetalae</taxon>
        <taxon>rosids</taxon>
        <taxon>fabids</taxon>
        <taxon>Oxalidales</taxon>
        <taxon>Cephalotaceae</taxon>
        <taxon>Cephalotus</taxon>
    </lineage>
</organism>
<dbReference type="InterPro" id="IPR036875">
    <property type="entry name" value="Znf_CCHC_sf"/>
</dbReference>
<dbReference type="InParanoid" id="A0A1Q3CNU7"/>
<sequence length="187" mass="22889">LSNLRFRKLQDFRWYKDTFMTEVLNREDANQPYWKEKFITGFPTLFAEIKSKYREKHKGVVPYETLTCGDIIKIQKFIKKELFDFCTQFGYEPFKPPPSKIEYLPKHKRNKNHYNKKQFERPEYYKKYSRNKTRFKTNDFQKPTNDLLKTNSITCYNCGKLGHTARYCKIRKQIKKLELFKDYKNQL</sequence>
<accession>A0A1Q3CNU7</accession>
<dbReference type="GO" id="GO:0003676">
    <property type="term" value="F:nucleic acid binding"/>
    <property type="evidence" value="ECO:0007669"/>
    <property type="project" value="InterPro"/>
</dbReference>
<evidence type="ECO:0000313" key="4">
    <source>
        <dbReference type="Proteomes" id="UP000187406"/>
    </source>
</evidence>
<dbReference type="PANTHER" id="PTHR33054:SF9">
    <property type="entry name" value="CCHC-TYPE DOMAIN-CONTAINING PROTEIN"/>
    <property type="match status" value="1"/>
</dbReference>
<dbReference type="GO" id="GO:0008270">
    <property type="term" value="F:zinc ion binding"/>
    <property type="evidence" value="ECO:0007669"/>
    <property type="project" value="UniProtKB-KW"/>
</dbReference>
<dbReference type="PROSITE" id="PS50158">
    <property type="entry name" value="ZF_CCHC"/>
    <property type="match status" value="1"/>
</dbReference>
<dbReference type="SMART" id="SM00343">
    <property type="entry name" value="ZnF_C2HC"/>
    <property type="match status" value="1"/>
</dbReference>
<keyword evidence="1" id="KW-0863">Zinc-finger</keyword>